<evidence type="ECO:0000313" key="2">
    <source>
        <dbReference type="EMBL" id="MBT2133398.1"/>
    </source>
</evidence>
<dbReference type="EMBL" id="JAHFVK010000001">
    <property type="protein sequence ID" value="MBT2133398.1"/>
    <property type="molecule type" value="Genomic_DNA"/>
</dbReference>
<keyword evidence="3" id="KW-1185">Reference proteome</keyword>
<evidence type="ECO:0000313" key="3">
    <source>
        <dbReference type="Proteomes" id="UP000811255"/>
    </source>
</evidence>
<dbReference type="InterPro" id="IPR025227">
    <property type="entry name" value="DUF4169"/>
</dbReference>
<comment type="caution">
    <text evidence="2">The sequence shown here is derived from an EMBL/GenBank/DDBJ whole genome shotgun (WGS) entry which is preliminary data.</text>
</comment>
<reference evidence="2 3" key="1">
    <citation type="submission" date="2021-05" db="EMBL/GenBank/DDBJ databases">
        <title>Croceibacterium sp. LX-88 genome sequence.</title>
        <authorList>
            <person name="Luo X."/>
        </authorList>
    </citation>
    <scope>NUCLEOTIDE SEQUENCE [LARGE SCALE GENOMIC DNA]</scope>
    <source>
        <strain evidence="2 3">LX-88</strain>
    </source>
</reference>
<evidence type="ECO:0000256" key="1">
    <source>
        <dbReference type="SAM" id="MobiDB-lite"/>
    </source>
</evidence>
<proteinExistence type="predicted"/>
<dbReference type="Pfam" id="PF13770">
    <property type="entry name" value="DUF4169"/>
    <property type="match status" value="1"/>
</dbReference>
<name>A0ABS5W0U6_9SPHN</name>
<sequence>MAEIVNLRSVRKAKQRSDKANEASANRAKFGMSKADKMQTMADKVRAARQLDGAKLERD</sequence>
<organism evidence="2 3">
    <name type="scientific">Croceibacterium selenioxidans</name>
    <dbReference type="NCBI Taxonomy" id="2838833"/>
    <lineage>
        <taxon>Bacteria</taxon>
        <taxon>Pseudomonadati</taxon>
        <taxon>Pseudomonadota</taxon>
        <taxon>Alphaproteobacteria</taxon>
        <taxon>Sphingomonadales</taxon>
        <taxon>Erythrobacteraceae</taxon>
        <taxon>Croceibacterium</taxon>
    </lineage>
</organism>
<accession>A0ABS5W0U6</accession>
<dbReference type="RefSeq" id="WP_214534652.1">
    <property type="nucleotide sequence ID" value="NZ_JAHFVK010000001.1"/>
</dbReference>
<protein>
    <submittedName>
        <fullName evidence="2">DUF4169 family protein</fullName>
    </submittedName>
</protein>
<dbReference type="Proteomes" id="UP000811255">
    <property type="component" value="Unassembled WGS sequence"/>
</dbReference>
<gene>
    <name evidence="2" type="ORF">KK137_03530</name>
</gene>
<feature type="region of interest" description="Disordered" evidence="1">
    <location>
        <begin position="1"/>
        <end position="43"/>
    </location>
</feature>